<dbReference type="OMA" id="YFKEAFC"/>
<dbReference type="InterPro" id="IPR019275">
    <property type="entry name" value="DUF2301"/>
</dbReference>
<reference evidence="2" key="1">
    <citation type="journal article" date="2008" name="BMC Genomics">
        <title>A conifer genomics resource of 200,000 spruce (Picea spp.) ESTs and 6,464 high-quality, sequence-finished full-length cDNAs for Sitka spruce (Picea sitchensis).</title>
        <authorList>
            <person name="Ralph S.G."/>
            <person name="Chun H.J."/>
            <person name="Kolosova N."/>
            <person name="Cooper D."/>
            <person name="Oddy C."/>
            <person name="Ritland C.E."/>
            <person name="Kirkpatrick R."/>
            <person name="Moore R."/>
            <person name="Barber S."/>
            <person name="Holt R.A."/>
            <person name="Jones S.J."/>
            <person name="Marra M.A."/>
            <person name="Douglas C.J."/>
            <person name="Ritland K."/>
            <person name="Bohlmann J."/>
        </authorList>
    </citation>
    <scope>NUCLEOTIDE SEQUENCE</scope>
    <source>
        <tissue evidence="2">Green portion of the leader tissue</tissue>
    </source>
</reference>
<accession>A9NTV0</accession>
<keyword evidence="1" id="KW-0472">Membrane</keyword>
<feature type="transmembrane region" description="Helical" evidence="1">
    <location>
        <begin position="92"/>
        <end position="114"/>
    </location>
</feature>
<protein>
    <submittedName>
        <fullName evidence="2">Uncharacterized protein</fullName>
    </submittedName>
</protein>
<feature type="transmembrane region" description="Helical" evidence="1">
    <location>
        <begin position="192"/>
        <end position="209"/>
    </location>
</feature>
<evidence type="ECO:0000256" key="1">
    <source>
        <dbReference type="SAM" id="Phobius"/>
    </source>
</evidence>
<dbReference type="GO" id="GO:0009507">
    <property type="term" value="C:chloroplast"/>
    <property type="evidence" value="ECO:0007669"/>
    <property type="project" value="TreeGrafter"/>
</dbReference>
<feature type="transmembrane region" description="Helical" evidence="1">
    <location>
        <begin position="159"/>
        <end position="180"/>
    </location>
</feature>
<dbReference type="Pfam" id="PF10063">
    <property type="entry name" value="DUF2301"/>
    <property type="match status" value="1"/>
</dbReference>
<sequence>MAMTIPLCNTLPSTAIFSSKIWAWEPKPGHRRVLVCALGPPSSGPTNGNGRQGIAKKQLAVKCQALRDGSTGVYQGVYGPWSIEESDNREVILYRGGLVTSALSFVVAASSAFLPHDSLAKSLLQQNLDILYALGAGGLGLSLILIHIYVTPIKRTLQILWALGIIGSLATSLNLAQPMGEGLVQYVIEKPVAIWFIGPLFASLTGLVFKEGLCYGKLEAAGLTLVIPTLLLGHLTGLMDDQFKLALLGIWMALFTVFAARKFTQPIKDDIGDKSIFMFNALSEEEKAAFLRKREEQIGQNFIRD</sequence>
<dbReference type="EMBL" id="EF084750">
    <property type="protein sequence ID" value="ABK24061.1"/>
    <property type="molecule type" value="mRNA"/>
</dbReference>
<evidence type="ECO:0000313" key="2">
    <source>
        <dbReference type="EMBL" id="ABK24061.1"/>
    </source>
</evidence>
<feature type="transmembrane region" description="Helical" evidence="1">
    <location>
        <begin position="130"/>
        <end position="150"/>
    </location>
</feature>
<dbReference type="PANTHER" id="PTHR36716">
    <property type="entry name" value="F3H9.20 PROTEIN"/>
    <property type="match status" value="1"/>
</dbReference>
<feature type="transmembrane region" description="Helical" evidence="1">
    <location>
        <begin position="245"/>
        <end position="264"/>
    </location>
</feature>
<organism evidence="2">
    <name type="scientific">Picea sitchensis</name>
    <name type="common">Sitka spruce</name>
    <name type="synonym">Pinus sitchensis</name>
    <dbReference type="NCBI Taxonomy" id="3332"/>
    <lineage>
        <taxon>Eukaryota</taxon>
        <taxon>Viridiplantae</taxon>
        <taxon>Streptophyta</taxon>
        <taxon>Embryophyta</taxon>
        <taxon>Tracheophyta</taxon>
        <taxon>Spermatophyta</taxon>
        <taxon>Pinopsida</taxon>
        <taxon>Pinidae</taxon>
        <taxon>Conifers I</taxon>
        <taxon>Pinales</taxon>
        <taxon>Pinaceae</taxon>
        <taxon>Picea</taxon>
    </lineage>
</organism>
<proteinExistence type="evidence at transcript level"/>
<dbReference type="PANTHER" id="PTHR36716:SF2">
    <property type="entry name" value="F3H9.20 PROTEIN"/>
    <property type="match status" value="1"/>
</dbReference>
<dbReference type="AlphaFoldDB" id="A9NTV0"/>
<keyword evidence="1" id="KW-0812">Transmembrane</keyword>
<keyword evidence="1" id="KW-1133">Transmembrane helix</keyword>
<feature type="transmembrane region" description="Helical" evidence="1">
    <location>
        <begin position="221"/>
        <end position="239"/>
    </location>
</feature>
<name>A9NTV0_PICSI</name>